<dbReference type="OrthoDB" id="166945at2"/>
<proteinExistence type="predicted"/>
<keyword evidence="2" id="KW-0732">Signal</keyword>
<keyword evidence="4" id="KW-1185">Reference proteome</keyword>
<feature type="region of interest" description="Disordered" evidence="1">
    <location>
        <begin position="150"/>
        <end position="192"/>
    </location>
</feature>
<gene>
    <name evidence="3" type="ORF">ATC1_11160</name>
</gene>
<dbReference type="RefSeq" id="WP_062277165.1">
    <property type="nucleotide sequence ID" value="NZ_DF968179.1"/>
</dbReference>
<protein>
    <recommendedName>
        <fullName evidence="5">DUF2680 domain-containing protein</fullName>
    </recommendedName>
</protein>
<feature type="chain" id="PRO_5005513879" description="DUF2680 domain-containing protein" evidence="2">
    <location>
        <begin position="26"/>
        <end position="192"/>
    </location>
</feature>
<dbReference type="Proteomes" id="UP000053370">
    <property type="component" value="Unassembled WGS sequence"/>
</dbReference>
<evidence type="ECO:0000256" key="1">
    <source>
        <dbReference type="SAM" id="MobiDB-lite"/>
    </source>
</evidence>
<reference evidence="3" key="1">
    <citation type="journal article" date="2015" name="Genome Announc.">
        <title>Draft Genome Sequence of Anaerolineae Strain TC1, a Novel Isolate from a Methanogenic Wastewater Treatment System.</title>
        <authorList>
            <person name="Matsuura N."/>
            <person name="Tourlousse D.M."/>
            <person name="Sun L."/>
            <person name="Toyonaga M."/>
            <person name="Kuroda K."/>
            <person name="Ohashi A."/>
            <person name="Cruz R."/>
            <person name="Yamaguchi T."/>
            <person name="Sekiguchi Y."/>
        </authorList>
    </citation>
    <scope>NUCLEOTIDE SEQUENCE [LARGE SCALE GENOMIC DNA]</scope>
    <source>
        <strain evidence="3">TC1</strain>
    </source>
</reference>
<dbReference type="EMBL" id="DF968179">
    <property type="protein sequence ID" value="GAP39238.1"/>
    <property type="molecule type" value="Genomic_DNA"/>
</dbReference>
<feature type="region of interest" description="Disordered" evidence="1">
    <location>
        <begin position="30"/>
        <end position="49"/>
    </location>
</feature>
<organism evidence="3">
    <name type="scientific">Flexilinea flocculi</name>
    <dbReference type="NCBI Taxonomy" id="1678840"/>
    <lineage>
        <taxon>Bacteria</taxon>
        <taxon>Bacillati</taxon>
        <taxon>Chloroflexota</taxon>
        <taxon>Anaerolineae</taxon>
        <taxon>Anaerolineales</taxon>
        <taxon>Anaerolineaceae</taxon>
        <taxon>Flexilinea</taxon>
    </lineage>
</organism>
<evidence type="ECO:0000313" key="4">
    <source>
        <dbReference type="Proteomes" id="UP000053370"/>
    </source>
</evidence>
<name>A0A0K8P9B2_9CHLR</name>
<evidence type="ECO:0000256" key="2">
    <source>
        <dbReference type="SAM" id="SignalP"/>
    </source>
</evidence>
<dbReference type="AlphaFoldDB" id="A0A0K8P9B2"/>
<dbReference type="STRING" id="1678840.ATC1_11160"/>
<sequence length="192" mass="21478">MKTNKILLLTLMLIIILSFTSIVSARPSNPNGQSFGNQNQQGFGNQTQKNFGFSNGQNNMMGNQTQQNFGYTNRQNNMMGNQNTPGTGDGVFHDERIAYFAEKLGISEEDLNTQLENGKTLSQIADESGLTIEQFQDIMTEMRDQFSGRNTMNSQSGNRMGNQMNQNGGGNRMQNYKNCPINNDCPYNDNDE</sequence>
<evidence type="ECO:0008006" key="5">
    <source>
        <dbReference type="Google" id="ProtNLM"/>
    </source>
</evidence>
<feature type="signal peptide" evidence="2">
    <location>
        <begin position="1"/>
        <end position="25"/>
    </location>
</feature>
<accession>A0A0K8P9B2</accession>
<evidence type="ECO:0000313" key="3">
    <source>
        <dbReference type="EMBL" id="GAP39238.1"/>
    </source>
</evidence>
<feature type="compositionally biased region" description="Low complexity" evidence="1">
    <location>
        <begin position="157"/>
        <end position="166"/>
    </location>
</feature>